<gene>
    <name evidence="1" type="ORF">KA717_28795</name>
</gene>
<dbReference type="AlphaFoldDB" id="A0A977PU76"/>
<organism evidence="1">
    <name type="scientific">Woronichinia naegeliana WA131</name>
    <dbReference type="NCBI Taxonomy" id="2824559"/>
    <lineage>
        <taxon>Bacteria</taxon>
        <taxon>Bacillati</taxon>
        <taxon>Cyanobacteriota</taxon>
        <taxon>Cyanophyceae</taxon>
        <taxon>Synechococcales</taxon>
        <taxon>Coelosphaeriaceae</taxon>
        <taxon>Woronichinia</taxon>
    </lineage>
</organism>
<evidence type="ECO:0000313" key="1">
    <source>
        <dbReference type="EMBL" id="UXE59711.1"/>
    </source>
</evidence>
<dbReference type="Proteomes" id="UP001065613">
    <property type="component" value="Chromosome"/>
</dbReference>
<dbReference type="KEGG" id="wna:KA717_28795"/>
<name>A0A977PU76_9CYAN</name>
<proteinExistence type="predicted"/>
<sequence length="91" mass="10234">MSSKKSEFIGLIDSAITLSQELSLEEEPKRLATVVDVLQRLKHQVLEDKLEPSKGVLTLGLSREVADWIGSLDSPLLKAVGLIEQYYQQYF</sequence>
<protein>
    <submittedName>
        <fullName evidence="1">Uncharacterized protein</fullName>
    </submittedName>
</protein>
<accession>A0A977PU76</accession>
<dbReference type="EMBL" id="CP073041">
    <property type="protein sequence ID" value="UXE59711.1"/>
    <property type="molecule type" value="Genomic_DNA"/>
</dbReference>
<reference evidence="1" key="1">
    <citation type="submission" date="2021-04" db="EMBL/GenBank/DDBJ databases">
        <title>Genome sequence of Woronichinia naegeliana from Washington state freshwater lake bloom.</title>
        <authorList>
            <person name="Dreher T.W."/>
        </authorList>
    </citation>
    <scope>NUCLEOTIDE SEQUENCE</scope>
    <source>
        <strain evidence="1">WA131</strain>
    </source>
</reference>